<feature type="transmembrane region" description="Helical" evidence="5">
    <location>
        <begin position="47"/>
        <end position="67"/>
    </location>
</feature>
<gene>
    <name evidence="6" type="ORF">N7376_22965</name>
</gene>
<dbReference type="GO" id="GO:0005886">
    <property type="term" value="C:plasma membrane"/>
    <property type="evidence" value="ECO:0007669"/>
    <property type="project" value="UniProtKB-SubCell"/>
</dbReference>
<evidence type="ECO:0000313" key="6">
    <source>
        <dbReference type="EMBL" id="MDH0126840.1"/>
    </source>
</evidence>
<feature type="transmembrane region" description="Helical" evidence="5">
    <location>
        <begin position="175"/>
        <end position="199"/>
    </location>
</feature>
<keyword evidence="5" id="KW-1003">Cell membrane</keyword>
<feature type="transmembrane region" description="Helical" evidence="5">
    <location>
        <begin position="104"/>
        <end position="121"/>
    </location>
</feature>
<evidence type="ECO:0000256" key="3">
    <source>
        <dbReference type="ARBA" id="ARBA00022989"/>
    </source>
</evidence>
<evidence type="ECO:0000256" key="1">
    <source>
        <dbReference type="ARBA" id="ARBA00004141"/>
    </source>
</evidence>
<keyword evidence="3 5" id="KW-1133">Transmembrane helix</keyword>
<evidence type="ECO:0000256" key="5">
    <source>
        <dbReference type="RuleBase" id="RU363041"/>
    </source>
</evidence>
<dbReference type="EMBL" id="JAODYY010000017">
    <property type="protein sequence ID" value="MDH0126840.1"/>
    <property type="molecule type" value="Genomic_DNA"/>
</dbReference>
<sequence>MLEPIQYLLGGISGLLVGLLLSMFGGGGSIVAVPLMVYVVGVKVPHMAIGTSALAVATNAATSLIGHARIGTVKWQCAGLFSTAGMLGAYAGSSFGKVVDGEQLLALFALLMLVVGTLMLLNRRLPDREFVTCTGDRLFGILLSGLCVGAVSGFFGIGGGFLIVPALIAATGMPILNAIGSSLLAVTTFGLTTAVNYTASGLIDWPLAGAFIIGGIAGGFFGKRIAVRLAIRRGTLNTLFAVLIYIVAIYMLTAHLVPKMR</sequence>
<dbReference type="PANTHER" id="PTHR43701">
    <property type="entry name" value="MEMBRANE TRANSPORTER PROTEIN MJ0441-RELATED"/>
    <property type="match status" value="1"/>
</dbReference>
<name>A0AA42H1Y9_9HYPH</name>
<comment type="similarity">
    <text evidence="5">Belongs to the 4-toluene sulfonate uptake permease (TSUP) (TC 2.A.102) family.</text>
</comment>
<evidence type="ECO:0000313" key="7">
    <source>
        <dbReference type="Proteomes" id="UP001158087"/>
    </source>
</evidence>
<comment type="caution">
    <text evidence="6">The sequence shown here is derived from an EMBL/GenBank/DDBJ whole genome shotgun (WGS) entry which is preliminary data.</text>
</comment>
<feature type="transmembrane region" description="Helical" evidence="5">
    <location>
        <begin position="141"/>
        <end position="168"/>
    </location>
</feature>
<dbReference type="PANTHER" id="PTHR43701:SF2">
    <property type="entry name" value="MEMBRANE TRANSPORTER PROTEIN YJNA-RELATED"/>
    <property type="match status" value="1"/>
</dbReference>
<evidence type="ECO:0000256" key="4">
    <source>
        <dbReference type="ARBA" id="ARBA00023136"/>
    </source>
</evidence>
<feature type="transmembrane region" description="Helical" evidence="5">
    <location>
        <begin position="234"/>
        <end position="257"/>
    </location>
</feature>
<keyword evidence="4 5" id="KW-0472">Membrane</keyword>
<dbReference type="InterPro" id="IPR002781">
    <property type="entry name" value="TM_pro_TauE-like"/>
</dbReference>
<organism evidence="6 7">
    <name type="scientific">Brucella intermedia GD04153</name>
    <dbReference type="NCBI Taxonomy" id="2975438"/>
    <lineage>
        <taxon>Bacteria</taxon>
        <taxon>Pseudomonadati</taxon>
        <taxon>Pseudomonadota</taxon>
        <taxon>Alphaproteobacteria</taxon>
        <taxon>Hyphomicrobiales</taxon>
        <taxon>Brucellaceae</taxon>
        <taxon>Brucella/Ochrobactrum group</taxon>
        <taxon>Brucella</taxon>
    </lineage>
</organism>
<protein>
    <recommendedName>
        <fullName evidence="5">Probable membrane transporter protein</fullName>
    </recommendedName>
</protein>
<dbReference type="InterPro" id="IPR051598">
    <property type="entry name" value="TSUP/Inactive_protease-like"/>
</dbReference>
<feature type="transmembrane region" description="Helical" evidence="5">
    <location>
        <begin position="12"/>
        <end position="40"/>
    </location>
</feature>
<dbReference type="Proteomes" id="UP001158087">
    <property type="component" value="Unassembled WGS sequence"/>
</dbReference>
<evidence type="ECO:0000256" key="2">
    <source>
        <dbReference type="ARBA" id="ARBA00022692"/>
    </source>
</evidence>
<proteinExistence type="inferred from homology"/>
<comment type="subcellular location">
    <subcellularLocation>
        <location evidence="5">Cell membrane</location>
        <topology evidence="5">Multi-pass membrane protein</topology>
    </subcellularLocation>
    <subcellularLocation>
        <location evidence="1">Membrane</location>
        <topology evidence="1">Multi-pass membrane protein</topology>
    </subcellularLocation>
</comment>
<keyword evidence="2 5" id="KW-0812">Transmembrane</keyword>
<accession>A0AA42H1Y9</accession>
<dbReference type="Pfam" id="PF01925">
    <property type="entry name" value="TauE"/>
    <property type="match status" value="1"/>
</dbReference>
<dbReference type="AlphaFoldDB" id="A0AA42H1Y9"/>
<reference evidence="6" key="1">
    <citation type="submission" date="2022-09" db="EMBL/GenBank/DDBJ databases">
        <title>Intensive care unit water sources are persistently colonized with multi-drug resistant bacteria and are the site of extensive horizontal gene transfer of antibiotic resistance genes.</title>
        <authorList>
            <person name="Diorio-Toth L."/>
        </authorList>
    </citation>
    <scope>NUCLEOTIDE SEQUENCE</scope>
    <source>
        <strain evidence="6">GD04153</strain>
    </source>
</reference>
<feature type="transmembrane region" description="Helical" evidence="5">
    <location>
        <begin position="205"/>
        <end position="222"/>
    </location>
</feature>